<feature type="compositionally biased region" description="Polar residues" evidence="1">
    <location>
        <begin position="1"/>
        <end position="21"/>
    </location>
</feature>
<evidence type="ECO:0000256" key="1">
    <source>
        <dbReference type="SAM" id="MobiDB-lite"/>
    </source>
</evidence>
<protein>
    <submittedName>
        <fullName evidence="2">Uncharacterized protein</fullName>
    </submittedName>
</protein>
<feature type="region of interest" description="Disordered" evidence="1">
    <location>
        <begin position="1"/>
        <end position="23"/>
    </location>
</feature>
<accession>A0AAW1WZE3</accession>
<sequence length="252" mass="28186">MKLSFSDAQSRGRQPHQQPSLSPGIPSIKLNLSLTFQSPHSPHLYLIQTHCPLPLPITQTQPGQLFILCNHGPLPWTSSRAITISQQAFTSINFLIHQTTPVRHHKQYHRPWLRSQGHSSSTVQLHRSISNPTTVNQCSLPHHEAITITITHAVPLLLQPSIQFQLAPWSAAVPQSQPPTSPIDHHRRHLITPPAPAGIVASPNRRRRVLITAPFSSLSCSHRGPRIALPCSSPEPTHRRRRSHPLRFQPLP</sequence>
<dbReference type="AlphaFoldDB" id="A0AAW1WZE3"/>
<evidence type="ECO:0000313" key="2">
    <source>
        <dbReference type="EMBL" id="KAK9929395.1"/>
    </source>
</evidence>
<proteinExistence type="predicted"/>
<reference evidence="2 3" key="1">
    <citation type="journal article" date="2023" name="G3 (Bethesda)">
        <title>A chromosome-length genome assembly and annotation of blackberry (Rubus argutus, cv. 'Hillquist').</title>
        <authorList>
            <person name="Bruna T."/>
            <person name="Aryal R."/>
            <person name="Dudchenko O."/>
            <person name="Sargent D.J."/>
            <person name="Mead D."/>
            <person name="Buti M."/>
            <person name="Cavallini A."/>
            <person name="Hytonen T."/>
            <person name="Andres J."/>
            <person name="Pham M."/>
            <person name="Weisz D."/>
            <person name="Mascagni F."/>
            <person name="Usai G."/>
            <person name="Natali L."/>
            <person name="Bassil N."/>
            <person name="Fernandez G.E."/>
            <person name="Lomsadze A."/>
            <person name="Armour M."/>
            <person name="Olukolu B."/>
            <person name="Poorten T."/>
            <person name="Britton C."/>
            <person name="Davik J."/>
            <person name="Ashrafi H."/>
            <person name="Aiden E.L."/>
            <person name="Borodovsky M."/>
            <person name="Worthington M."/>
        </authorList>
    </citation>
    <scope>NUCLEOTIDE SEQUENCE [LARGE SCALE GENOMIC DNA]</scope>
    <source>
        <strain evidence="2">PI 553951</strain>
    </source>
</reference>
<keyword evidence="3" id="KW-1185">Reference proteome</keyword>
<feature type="region of interest" description="Disordered" evidence="1">
    <location>
        <begin position="226"/>
        <end position="252"/>
    </location>
</feature>
<name>A0AAW1WZE3_RUBAR</name>
<comment type="caution">
    <text evidence="2">The sequence shown here is derived from an EMBL/GenBank/DDBJ whole genome shotgun (WGS) entry which is preliminary data.</text>
</comment>
<dbReference type="EMBL" id="JBEDUW010000005">
    <property type="protein sequence ID" value="KAK9929395.1"/>
    <property type="molecule type" value="Genomic_DNA"/>
</dbReference>
<organism evidence="2 3">
    <name type="scientific">Rubus argutus</name>
    <name type="common">Southern blackberry</name>
    <dbReference type="NCBI Taxonomy" id="59490"/>
    <lineage>
        <taxon>Eukaryota</taxon>
        <taxon>Viridiplantae</taxon>
        <taxon>Streptophyta</taxon>
        <taxon>Embryophyta</taxon>
        <taxon>Tracheophyta</taxon>
        <taxon>Spermatophyta</taxon>
        <taxon>Magnoliopsida</taxon>
        <taxon>eudicotyledons</taxon>
        <taxon>Gunneridae</taxon>
        <taxon>Pentapetalae</taxon>
        <taxon>rosids</taxon>
        <taxon>fabids</taxon>
        <taxon>Rosales</taxon>
        <taxon>Rosaceae</taxon>
        <taxon>Rosoideae</taxon>
        <taxon>Rosoideae incertae sedis</taxon>
        <taxon>Rubus</taxon>
    </lineage>
</organism>
<evidence type="ECO:0000313" key="3">
    <source>
        <dbReference type="Proteomes" id="UP001457282"/>
    </source>
</evidence>
<dbReference type="Proteomes" id="UP001457282">
    <property type="component" value="Unassembled WGS sequence"/>
</dbReference>
<gene>
    <name evidence="2" type="ORF">M0R45_026497</name>
</gene>